<keyword evidence="5" id="KW-0697">Rotamase</keyword>
<dbReference type="SUPFAM" id="SSF109998">
    <property type="entry name" value="Triger factor/SurA peptide-binding domain-like"/>
    <property type="match status" value="1"/>
</dbReference>
<dbReference type="EMBL" id="CP015124">
    <property type="protein sequence ID" value="ANP38649.1"/>
    <property type="molecule type" value="Genomic_DNA"/>
</dbReference>
<organism evidence="8 10">
    <name type="scientific">Phaeobacter gallaeciensis</name>
    <dbReference type="NCBI Taxonomy" id="60890"/>
    <lineage>
        <taxon>Bacteria</taxon>
        <taxon>Pseudomonadati</taxon>
        <taxon>Pseudomonadota</taxon>
        <taxon>Alphaproteobacteria</taxon>
        <taxon>Rhodobacterales</taxon>
        <taxon>Roseobacteraceae</taxon>
        <taxon>Phaeobacter</taxon>
    </lineage>
</organism>
<dbReference type="SUPFAM" id="SSF54534">
    <property type="entry name" value="FKBP-like"/>
    <property type="match status" value="1"/>
</dbReference>
<evidence type="ECO:0000313" key="11">
    <source>
        <dbReference type="Proteomes" id="UP001218364"/>
    </source>
</evidence>
<dbReference type="PROSITE" id="PS50198">
    <property type="entry name" value="PPIC_PPIASE_2"/>
    <property type="match status" value="1"/>
</dbReference>
<dbReference type="PATRIC" id="fig|60890.4.peg.3684"/>
<accession>A0A1B0ZX12</accession>
<reference evidence="8 10" key="1">
    <citation type="submission" date="2016-04" db="EMBL/GenBank/DDBJ databases">
        <authorList>
            <person name="Evans L.H."/>
            <person name="Alamgir A."/>
            <person name="Owens N."/>
            <person name="Weber N.D."/>
            <person name="Virtaneva K."/>
            <person name="Barbian K."/>
            <person name="Babar A."/>
            <person name="Rosenke K."/>
        </authorList>
    </citation>
    <scope>NUCLEOTIDE SEQUENCE [LARGE SCALE GENOMIC DNA]</scope>
    <source>
        <strain evidence="8 10">JL2886</strain>
    </source>
</reference>
<dbReference type="EMBL" id="JARCJK010000001">
    <property type="protein sequence ID" value="MDE4164346.1"/>
    <property type="molecule type" value="Genomic_DNA"/>
</dbReference>
<evidence type="ECO:0000256" key="3">
    <source>
        <dbReference type="ARBA" id="ARBA00030642"/>
    </source>
</evidence>
<evidence type="ECO:0000313" key="8">
    <source>
        <dbReference type="EMBL" id="ANP38649.1"/>
    </source>
</evidence>
<evidence type="ECO:0000256" key="4">
    <source>
        <dbReference type="ARBA" id="ARBA00031484"/>
    </source>
</evidence>
<feature type="chain" id="PRO_5044370128" description="Parvulin-like PPIase" evidence="6">
    <location>
        <begin position="43"/>
        <end position="422"/>
    </location>
</feature>
<dbReference type="Gene3D" id="3.10.50.40">
    <property type="match status" value="1"/>
</dbReference>
<dbReference type="PANTHER" id="PTHR47637:SF1">
    <property type="entry name" value="CHAPERONE SURA"/>
    <property type="match status" value="1"/>
</dbReference>
<dbReference type="InterPro" id="IPR000297">
    <property type="entry name" value="PPIase_PpiC"/>
</dbReference>
<proteinExistence type="predicted"/>
<keyword evidence="5 8" id="KW-0413">Isomerase</keyword>
<keyword evidence="2 6" id="KW-0732">Signal</keyword>
<evidence type="ECO:0000256" key="6">
    <source>
        <dbReference type="SAM" id="SignalP"/>
    </source>
</evidence>
<dbReference type="Proteomes" id="UP001218364">
    <property type="component" value="Unassembled WGS sequence"/>
</dbReference>
<dbReference type="InterPro" id="IPR050280">
    <property type="entry name" value="OMP_Chaperone_SurA"/>
</dbReference>
<dbReference type="Proteomes" id="UP000092565">
    <property type="component" value="Chromosome"/>
</dbReference>
<dbReference type="InterPro" id="IPR027304">
    <property type="entry name" value="Trigger_fact/SurA_dom_sf"/>
</dbReference>
<feature type="signal peptide" evidence="6">
    <location>
        <begin position="1"/>
        <end position="42"/>
    </location>
</feature>
<dbReference type="InterPro" id="IPR046357">
    <property type="entry name" value="PPIase_dom_sf"/>
</dbReference>
<dbReference type="GO" id="GO:0003755">
    <property type="term" value="F:peptidyl-prolyl cis-trans isomerase activity"/>
    <property type="evidence" value="ECO:0007669"/>
    <property type="project" value="UniProtKB-KW"/>
</dbReference>
<dbReference type="AlphaFoldDB" id="A0A1B0ZX12"/>
<evidence type="ECO:0000256" key="5">
    <source>
        <dbReference type="PROSITE-ProRule" id="PRU00278"/>
    </source>
</evidence>
<protein>
    <recommendedName>
        <fullName evidence="1">Parvulin-like PPIase</fullName>
    </recommendedName>
    <alternativeName>
        <fullName evidence="3">Peptidyl-prolyl cis-trans isomerase plp</fullName>
    </alternativeName>
    <alternativeName>
        <fullName evidence="4">Rotamase plp</fullName>
    </alternativeName>
</protein>
<name>A0A1B0ZX12_9RHOB</name>
<dbReference type="Pfam" id="PF00639">
    <property type="entry name" value="Rotamase"/>
    <property type="match status" value="1"/>
</dbReference>
<evidence type="ECO:0000256" key="1">
    <source>
        <dbReference type="ARBA" id="ARBA00018370"/>
    </source>
</evidence>
<dbReference type="OrthoDB" id="9791746at2"/>
<evidence type="ECO:0000313" key="9">
    <source>
        <dbReference type="EMBL" id="MDE4164346.1"/>
    </source>
</evidence>
<gene>
    <name evidence="8" type="primary">surA</name>
    <name evidence="8" type="ORF">JL2886_03778</name>
    <name evidence="9" type="ORF">PXK24_01475</name>
</gene>
<evidence type="ECO:0000256" key="2">
    <source>
        <dbReference type="ARBA" id="ARBA00022729"/>
    </source>
</evidence>
<feature type="domain" description="PpiC" evidence="7">
    <location>
        <begin position="180"/>
        <end position="276"/>
    </location>
</feature>
<reference evidence="9 11" key="2">
    <citation type="submission" date="2023-02" db="EMBL/GenBank/DDBJ databases">
        <title>Population genomics of bacteria associated with diatom.</title>
        <authorList>
            <person name="Xie J."/>
            <person name="Wang H."/>
        </authorList>
    </citation>
    <scope>NUCLEOTIDE SEQUENCE [LARGE SCALE GENOMIC DNA]</scope>
    <source>
        <strain evidence="9 11">PT47_8</strain>
    </source>
</reference>
<keyword evidence="10" id="KW-1185">Reference proteome</keyword>
<dbReference type="RefSeq" id="WP_065273277.1">
    <property type="nucleotide sequence ID" value="NZ_CP015124.1"/>
</dbReference>
<evidence type="ECO:0000313" key="10">
    <source>
        <dbReference type="Proteomes" id="UP000092565"/>
    </source>
</evidence>
<sequence>MQQYLTLRTPASLIHRGLRFAAKSATALTLCAVLLTPVPGAAQGLFSPAITVDDSVITYYELEQRARFMGVLRVPGDLMKAARKELINDRLKLAAMAEAGIEPSEEEITAGMTELAGRANLSLNEFLSALQESGVDPETVRDFSRVGLGWRDLVGARFLSRARPTEAEIDRAMGQAGSGSVQVLLSELILPINEQNAAQVEDLARQVSQLRSYDSFSAAASQYSAAQSRERGGQLNWMPITKLPPQLQEVVLALSPGEVTDPLPLQGAVALFQMRDLREVTGRAQRYAAIDYAAYYLPGGRSAETLAKAQSIISQTDTCDDLYGVAKGQDPSVLDRVSLPPAEIDRDIAIELAKLDPGETSTAVTRNNGNTLVLLRLCGRTAELGEGESRETVANALTAQRVDSLSESYLEQLRADAQIKEK</sequence>
<dbReference type="Gene3D" id="1.10.4030.10">
    <property type="entry name" value="Porin chaperone SurA, peptide-binding domain"/>
    <property type="match status" value="1"/>
</dbReference>
<evidence type="ECO:0000259" key="7">
    <source>
        <dbReference type="PROSITE" id="PS50198"/>
    </source>
</evidence>
<dbReference type="PANTHER" id="PTHR47637">
    <property type="entry name" value="CHAPERONE SURA"/>
    <property type="match status" value="1"/>
</dbReference>